<keyword evidence="5" id="KW-0393">Immunoglobulin domain</keyword>
<comment type="subcellular location">
    <subcellularLocation>
        <location evidence="1">Membrane</location>
        <topology evidence="1">Single-pass type I membrane protein</topology>
    </subcellularLocation>
</comment>
<evidence type="ECO:0000256" key="2">
    <source>
        <dbReference type="ARBA" id="ARBA00023136"/>
    </source>
</evidence>
<dbReference type="SMART" id="SM00409">
    <property type="entry name" value="IG"/>
    <property type="match status" value="2"/>
</dbReference>
<sequence length="355" mass="40030">MGTPTVLCSALGLSHEEEIIRRLIVDKNDAVKISCPNQSISTTVQWRGPPQLTAYSDGQVIKISLLNYQRLKITGGFNLQIADFTESDEGPYRCISMVNNKTIQSDFMVVIYKQSSNMTVVNMTNTRKIQAFEGQPISLHCSVESGKPAEVMTWISDNTLLMFGGPGNLLYTLIPTKSDHLKYFTCYARNRDNYIPIHQQIQLLVQFFKERLRLESVQLTNPHHIQSEAVAVDLQRFSQIYNYAFEEEGSIGVINSSFSYEEMGNIGGIHSSSRIPSHSSSDSMAEIDVQDISKYEDLTHSSGDNHSYNDLNANDLPVNMKIFPRSFKSQVDLCRQGICIESDTAKWRDKLAKSF</sequence>
<dbReference type="EMBL" id="CACVKT020009053">
    <property type="protein sequence ID" value="CAC5419850.1"/>
    <property type="molecule type" value="Genomic_DNA"/>
</dbReference>
<dbReference type="PANTHER" id="PTHR11640:SF31">
    <property type="entry name" value="IRREGULAR CHIASM C-ROUGHEST PROTEIN-RELATED"/>
    <property type="match status" value="1"/>
</dbReference>
<protein>
    <recommendedName>
        <fullName evidence="6">Ig-like domain-containing protein</fullName>
    </recommendedName>
</protein>
<dbReference type="InterPro" id="IPR051275">
    <property type="entry name" value="Cell_adhesion_signaling"/>
</dbReference>
<name>A0A6J8EH86_MYTCO</name>
<dbReference type="Gene3D" id="2.60.40.10">
    <property type="entry name" value="Immunoglobulins"/>
    <property type="match status" value="2"/>
</dbReference>
<evidence type="ECO:0000259" key="6">
    <source>
        <dbReference type="PROSITE" id="PS50835"/>
    </source>
</evidence>
<keyword evidence="2" id="KW-0472">Membrane</keyword>
<evidence type="ECO:0000256" key="5">
    <source>
        <dbReference type="ARBA" id="ARBA00023319"/>
    </source>
</evidence>
<dbReference type="OrthoDB" id="6430706at2759"/>
<dbReference type="InterPro" id="IPR007110">
    <property type="entry name" value="Ig-like_dom"/>
</dbReference>
<gene>
    <name evidence="7" type="ORF">MCOR_52139</name>
</gene>
<keyword evidence="8" id="KW-1185">Reference proteome</keyword>
<evidence type="ECO:0000256" key="3">
    <source>
        <dbReference type="ARBA" id="ARBA00023157"/>
    </source>
</evidence>
<evidence type="ECO:0000256" key="4">
    <source>
        <dbReference type="ARBA" id="ARBA00023180"/>
    </source>
</evidence>
<keyword evidence="4" id="KW-0325">Glycoprotein</keyword>
<keyword evidence="3" id="KW-1015">Disulfide bond</keyword>
<proteinExistence type="predicted"/>
<feature type="domain" description="Ig-like" evidence="6">
    <location>
        <begin position="118"/>
        <end position="202"/>
    </location>
</feature>
<dbReference type="GO" id="GO:0098609">
    <property type="term" value="P:cell-cell adhesion"/>
    <property type="evidence" value="ECO:0007669"/>
    <property type="project" value="TreeGrafter"/>
</dbReference>
<evidence type="ECO:0000256" key="1">
    <source>
        <dbReference type="ARBA" id="ARBA00004479"/>
    </source>
</evidence>
<evidence type="ECO:0000313" key="8">
    <source>
        <dbReference type="Proteomes" id="UP000507470"/>
    </source>
</evidence>
<dbReference type="AlphaFoldDB" id="A0A6J8EH86"/>
<dbReference type="PANTHER" id="PTHR11640">
    <property type="entry name" value="NEPHRIN"/>
    <property type="match status" value="1"/>
</dbReference>
<dbReference type="Proteomes" id="UP000507470">
    <property type="component" value="Unassembled WGS sequence"/>
</dbReference>
<evidence type="ECO:0000313" key="7">
    <source>
        <dbReference type="EMBL" id="CAC5419850.1"/>
    </source>
</evidence>
<reference evidence="7 8" key="1">
    <citation type="submission" date="2020-06" db="EMBL/GenBank/DDBJ databases">
        <authorList>
            <person name="Li R."/>
            <person name="Bekaert M."/>
        </authorList>
    </citation>
    <scope>NUCLEOTIDE SEQUENCE [LARGE SCALE GENOMIC DNA]</scope>
    <source>
        <strain evidence="8">wild</strain>
    </source>
</reference>
<feature type="domain" description="Ig-like" evidence="6">
    <location>
        <begin position="4"/>
        <end position="104"/>
    </location>
</feature>
<dbReference type="GO" id="GO:0005911">
    <property type="term" value="C:cell-cell junction"/>
    <property type="evidence" value="ECO:0007669"/>
    <property type="project" value="TreeGrafter"/>
</dbReference>
<dbReference type="InterPro" id="IPR003599">
    <property type="entry name" value="Ig_sub"/>
</dbReference>
<organism evidence="7 8">
    <name type="scientific">Mytilus coruscus</name>
    <name type="common">Sea mussel</name>
    <dbReference type="NCBI Taxonomy" id="42192"/>
    <lineage>
        <taxon>Eukaryota</taxon>
        <taxon>Metazoa</taxon>
        <taxon>Spiralia</taxon>
        <taxon>Lophotrochozoa</taxon>
        <taxon>Mollusca</taxon>
        <taxon>Bivalvia</taxon>
        <taxon>Autobranchia</taxon>
        <taxon>Pteriomorphia</taxon>
        <taxon>Mytilida</taxon>
        <taxon>Mytiloidea</taxon>
        <taxon>Mytilidae</taxon>
        <taxon>Mytilinae</taxon>
        <taxon>Mytilus</taxon>
    </lineage>
</organism>
<dbReference type="InterPro" id="IPR036179">
    <property type="entry name" value="Ig-like_dom_sf"/>
</dbReference>
<dbReference type="SUPFAM" id="SSF48726">
    <property type="entry name" value="Immunoglobulin"/>
    <property type="match status" value="2"/>
</dbReference>
<dbReference type="GO" id="GO:0050839">
    <property type="term" value="F:cell adhesion molecule binding"/>
    <property type="evidence" value="ECO:0007669"/>
    <property type="project" value="TreeGrafter"/>
</dbReference>
<dbReference type="GO" id="GO:0005886">
    <property type="term" value="C:plasma membrane"/>
    <property type="evidence" value="ECO:0007669"/>
    <property type="project" value="TreeGrafter"/>
</dbReference>
<accession>A0A6J8EH86</accession>
<dbReference type="InterPro" id="IPR013783">
    <property type="entry name" value="Ig-like_fold"/>
</dbReference>
<dbReference type="PROSITE" id="PS50835">
    <property type="entry name" value="IG_LIKE"/>
    <property type="match status" value="2"/>
</dbReference>